<feature type="compositionally biased region" description="Low complexity" evidence="1">
    <location>
        <begin position="108"/>
        <end position="118"/>
    </location>
</feature>
<keyword evidence="2" id="KW-1133">Transmembrane helix</keyword>
<dbReference type="RefSeq" id="WP_210536447.1">
    <property type="nucleotide sequence ID" value="NZ_JAGKTC010000002.1"/>
</dbReference>
<dbReference type="EMBL" id="JAGKTC010000002">
    <property type="protein sequence ID" value="MBP3984577.1"/>
    <property type="molecule type" value="Genomic_DNA"/>
</dbReference>
<feature type="region of interest" description="Disordered" evidence="1">
    <location>
        <begin position="81"/>
        <end position="162"/>
    </location>
</feature>
<evidence type="ECO:0000256" key="2">
    <source>
        <dbReference type="SAM" id="Phobius"/>
    </source>
</evidence>
<dbReference type="GO" id="GO:0019534">
    <property type="term" value="F:toxin transmembrane transporter activity"/>
    <property type="evidence" value="ECO:0007669"/>
    <property type="project" value="InterPro"/>
</dbReference>
<name>A0A940X3M9_9GAMM</name>
<organism evidence="3 4">
    <name type="scientific">Pseudoxanthomonas helianthi</name>
    <dbReference type="NCBI Taxonomy" id="1453541"/>
    <lineage>
        <taxon>Bacteria</taxon>
        <taxon>Pseudomonadati</taxon>
        <taxon>Pseudomonadota</taxon>
        <taxon>Gammaproteobacteria</taxon>
        <taxon>Lysobacterales</taxon>
        <taxon>Lysobacteraceae</taxon>
        <taxon>Pseudoxanthomonas</taxon>
    </lineage>
</organism>
<keyword evidence="2" id="KW-0472">Membrane</keyword>
<reference evidence="3" key="1">
    <citation type="journal article" date="2016" name="Int. J. Syst. Evol. Microbiol.">
        <title>Pseudoxanthomonas helianthi sp. nov., isolated from roots of Jerusalem artichoke (Helianthus tuberosus).</title>
        <authorList>
            <person name="Kittiwongwattana C."/>
            <person name="Thawai C."/>
        </authorList>
    </citation>
    <scope>NUCLEOTIDE SEQUENCE</scope>
    <source>
        <strain evidence="3">110414</strain>
    </source>
</reference>
<feature type="compositionally biased region" description="Basic and acidic residues" evidence="1">
    <location>
        <begin position="125"/>
        <end position="162"/>
    </location>
</feature>
<evidence type="ECO:0000256" key="1">
    <source>
        <dbReference type="SAM" id="MobiDB-lite"/>
    </source>
</evidence>
<dbReference type="NCBIfam" id="TIGR02794">
    <property type="entry name" value="tolA_full"/>
    <property type="match status" value="1"/>
</dbReference>
<dbReference type="AlphaFoldDB" id="A0A940X3M9"/>
<proteinExistence type="predicted"/>
<dbReference type="SUPFAM" id="SSF74653">
    <property type="entry name" value="TolA/TonB C-terminal domain"/>
    <property type="match status" value="1"/>
</dbReference>
<accession>A0A940X3M9</accession>
<feature type="transmembrane region" description="Helical" evidence="2">
    <location>
        <begin position="21"/>
        <end position="44"/>
    </location>
</feature>
<feature type="compositionally biased region" description="Pro residues" evidence="1">
    <location>
        <begin position="95"/>
        <end position="104"/>
    </location>
</feature>
<keyword evidence="4" id="KW-1185">Reference proteome</keyword>
<evidence type="ECO:0000313" key="3">
    <source>
        <dbReference type="EMBL" id="MBP3984577.1"/>
    </source>
</evidence>
<dbReference type="InterPro" id="IPR014161">
    <property type="entry name" value="Tol-Pal_TolA"/>
</dbReference>
<comment type="caution">
    <text evidence="3">The sequence shown here is derived from an EMBL/GenBank/DDBJ whole genome shotgun (WGS) entry which is preliminary data.</text>
</comment>
<dbReference type="Proteomes" id="UP000673447">
    <property type="component" value="Unassembled WGS sequence"/>
</dbReference>
<sequence length="335" mass="36636">MHAETLSRGGHAASDEGLGKPFVFALGLHVLLVLLLWLSSWLTWNHDLSAAGNGTAIEATMDTSAAENRAVQRALKQEPEPLPQPVEQAAEEETVPPPQPLPEPRPQDAPTQQQVQAQERIPVPDTKDQDEARADAIAQEKLKQEQEAKRRQEQIDLTERKRVEEAEQQRRLAAQQAEADKQAKLAEIRRQRAALDKQKSLAEQKLRQLADARATQASSAAEAAARADAGASAPAGQGGTDDGLLAKYVAAIQQAVSNQWTRPESVPLGTRCRVIIRQLPGGNVMSAEVQPGCPMDQAGQDSLERAVLKAQPLPYRGFETVFNRQLNFNFVAQDR</sequence>
<dbReference type="Pfam" id="PF13103">
    <property type="entry name" value="TonB_2"/>
    <property type="match status" value="1"/>
</dbReference>
<keyword evidence="2" id="KW-0812">Transmembrane</keyword>
<dbReference type="GO" id="GO:0043213">
    <property type="term" value="P:bacteriocin transport"/>
    <property type="evidence" value="ECO:0007669"/>
    <property type="project" value="InterPro"/>
</dbReference>
<dbReference type="GO" id="GO:0016020">
    <property type="term" value="C:membrane"/>
    <property type="evidence" value="ECO:0007669"/>
    <property type="project" value="InterPro"/>
</dbReference>
<gene>
    <name evidence="3" type="primary">tolA</name>
    <name evidence="3" type="ORF">J5837_09120</name>
</gene>
<protein>
    <submittedName>
        <fullName evidence="3">Cell envelope integrity protein TolA</fullName>
    </submittedName>
</protein>
<evidence type="ECO:0000313" key="4">
    <source>
        <dbReference type="Proteomes" id="UP000673447"/>
    </source>
</evidence>
<reference evidence="3" key="2">
    <citation type="submission" date="2021-03" db="EMBL/GenBank/DDBJ databases">
        <authorList>
            <person name="Cao W."/>
        </authorList>
    </citation>
    <scope>NUCLEOTIDE SEQUENCE</scope>
    <source>
        <strain evidence="3">110414</strain>
    </source>
</reference>
<dbReference type="Gene3D" id="3.30.1150.10">
    <property type="match status" value="1"/>
</dbReference>